<dbReference type="RefSeq" id="WP_043163678.1">
    <property type="nucleotide sequence ID" value="NZ_JDUV01000001.1"/>
</dbReference>
<dbReference type="Gene3D" id="3.40.960.10">
    <property type="entry name" value="VSR Endonuclease"/>
    <property type="match status" value="1"/>
</dbReference>
<dbReference type="eggNOG" id="COG2852">
    <property type="taxonomic scope" value="Bacteria"/>
</dbReference>
<proteinExistence type="predicted"/>
<accession>A0A087ACX8</accession>
<dbReference type="STRING" id="1437609.BCAL_0228"/>
<organism evidence="1 2">
    <name type="scientific">Bifidobacterium callitrichos DSM 23973</name>
    <dbReference type="NCBI Taxonomy" id="1437609"/>
    <lineage>
        <taxon>Bacteria</taxon>
        <taxon>Bacillati</taxon>
        <taxon>Actinomycetota</taxon>
        <taxon>Actinomycetes</taxon>
        <taxon>Bifidobacteriales</taxon>
        <taxon>Bifidobacteriaceae</taxon>
        <taxon>Bifidobacterium</taxon>
    </lineage>
</organism>
<evidence type="ECO:0008006" key="3">
    <source>
        <dbReference type="Google" id="ProtNLM"/>
    </source>
</evidence>
<dbReference type="Proteomes" id="UP000029072">
    <property type="component" value="Unassembled WGS sequence"/>
</dbReference>
<evidence type="ECO:0000313" key="2">
    <source>
        <dbReference type="Proteomes" id="UP000029072"/>
    </source>
</evidence>
<evidence type="ECO:0000313" key="1">
    <source>
        <dbReference type="EMBL" id="KFI56628.1"/>
    </source>
</evidence>
<comment type="caution">
    <text evidence="1">The sequence shown here is derived from an EMBL/GenBank/DDBJ whole genome shotgun (WGS) entry which is preliminary data.</text>
</comment>
<dbReference type="OrthoDB" id="3173471at2"/>
<dbReference type="EMBL" id="JGYS01000001">
    <property type="protein sequence ID" value="KFI56628.1"/>
    <property type="molecule type" value="Genomic_DNA"/>
</dbReference>
<reference evidence="1 2" key="1">
    <citation type="submission" date="2014-03" db="EMBL/GenBank/DDBJ databases">
        <title>Genomics of Bifidobacteria.</title>
        <authorList>
            <person name="Ventura M."/>
            <person name="Milani C."/>
            <person name="Lugli G.A."/>
        </authorList>
    </citation>
    <scope>NUCLEOTIDE SEQUENCE [LARGE SCALE GENOMIC DNA]</scope>
    <source>
        <strain evidence="1 2">DSM 23973</strain>
    </source>
</reference>
<gene>
    <name evidence="1" type="ORF">BCAL_0228</name>
</gene>
<sequence>MDMPQNTFFTLEQAASLARQTHAACRDIAMHTTQPLCFSHITALKLHGMAASMDLRPGFDENKLHVSVSQAGRLSHLRDVRFHLWSKDPSPVILDELVNCMPAADAICQMASYTDLTSLVIAMDWLTCRNPDMKMMSHAELAEHVQGLGRFPGVRLCRQALSYSREGTDSPQESLLRLSAEKYGIPKLTVNMPIMDYELGKAYVVDMALPEYDIVIEYDGRHHYTMERWEADLAKRNRLSALGKTTFVATKVTMANSHNLNAFLAMIAQEIGRRKNGG</sequence>
<protein>
    <recommendedName>
        <fullName evidence="3">DUF559 domain-containing protein</fullName>
    </recommendedName>
</protein>
<dbReference type="AlphaFoldDB" id="A0A087ACX8"/>
<name>A0A087ACX8_9BIFI</name>